<dbReference type="Gene3D" id="3.30.559.10">
    <property type="entry name" value="Chloramphenicol acetyltransferase-like domain"/>
    <property type="match status" value="1"/>
</dbReference>
<comment type="similarity">
    <text evidence="2 7">Belongs to the 2-oxoacid dehydrogenase family.</text>
</comment>
<evidence type="ECO:0000256" key="5">
    <source>
        <dbReference type="ARBA" id="ARBA00022823"/>
    </source>
</evidence>
<keyword evidence="4 7" id="KW-0808">Transferase</keyword>
<dbReference type="Proteomes" id="UP001244242">
    <property type="component" value="Unassembled WGS sequence"/>
</dbReference>
<dbReference type="InterPro" id="IPR050743">
    <property type="entry name" value="2-oxoacid_DH_E2_comp"/>
</dbReference>
<evidence type="ECO:0000256" key="8">
    <source>
        <dbReference type="SAM" id="MobiDB-lite"/>
    </source>
</evidence>
<dbReference type="Gene3D" id="2.40.50.100">
    <property type="match status" value="1"/>
</dbReference>
<dbReference type="Pfam" id="PF00364">
    <property type="entry name" value="Biotin_lipoyl"/>
    <property type="match status" value="1"/>
</dbReference>
<evidence type="ECO:0000313" key="11">
    <source>
        <dbReference type="EMBL" id="MDI5936493.1"/>
    </source>
</evidence>
<protein>
    <recommendedName>
        <fullName evidence="7">Dihydrolipoamide acetyltransferase component of pyruvate dehydrogenase complex</fullName>
        <ecNumber evidence="7">2.3.1.-</ecNumber>
    </recommendedName>
</protein>
<keyword evidence="6 7" id="KW-0012">Acyltransferase</keyword>
<evidence type="ECO:0000256" key="1">
    <source>
        <dbReference type="ARBA" id="ARBA00001938"/>
    </source>
</evidence>
<dbReference type="InterPro" id="IPR023213">
    <property type="entry name" value="CAT-like_dom_sf"/>
</dbReference>
<accession>A0ABT6VR70</accession>
<dbReference type="PANTHER" id="PTHR43178">
    <property type="entry name" value="DIHYDROLIPOAMIDE ACETYLTRANSFERASE COMPONENT OF PYRUVATE DEHYDROGENASE COMPLEX"/>
    <property type="match status" value="1"/>
</dbReference>
<dbReference type="PROSITE" id="PS00189">
    <property type="entry name" value="LIPOYL"/>
    <property type="match status" value="1"/>
</dbReference>
<dbReference type="SUPFAM" id="SSF52777">
    <property type="entry name" value="CoA-dependent acyltransferases"/>
    <property type="match status" value="1"/>
</dbReference>
<feature type="domain" description="Peripheral subunit-binding (PSBD)" evidence="10">
    <location>
        <begin position="137"/>
        <end position="174"/>
    </location>
</feature>
<evidence type="ECO:0000259" key="9">
    <source>
        <dbReference type="PROSITE" id="PS50968"/>
    </source>
</evidence>
<dbReference type="PROSITE" id="PS51826">
    <property type="entry name" value="PSBD"/>
    <property type="match status" value="1"/>
</dbReference>
<dbReference type="InterPro" id="IPR036625">
    <property type="entry name" value="E3-bd_dom_sf"/>
</dbReference>
<dbReference type="SUPFAM" id="SSF51230">
    <property type="entry name" value="Single hybrid motif"/>
    <property type="match status" value="1"/>
</dbReference>
<gene>
    <name evidence="11" type="ORF">QLQ84_22125</name>
</gene>
<feature type="domain" description="Lipoyl-binding" evidence="9">
    <location>
        <begin position="1"/>
        <end position="76"/>
    </location>
</feature>
<dbReference type="InterPro" id="IPR001078">
    <property type="entry name" value="2-oxoacid_DH_actylTfrase"/>
</dbReference>
<dbReference type="InterPro" id="IPR011053">
    <property type="entry name" value="Single_hybrid_motif"/>
</dbReference>
<evidence type="ECO:0000256" key="4">
    <source>
        <dbReference type="ARBA" id="ARBA00022679"/>
    </source>
</evidence>
<comment type="cofactor">
    <cofactor evidence="1 7">
        <name>(R)-lipoate</name>
        <dbReference type="ChEBI" id="CHEBI:83088"/>
    </cofactor>
</comment>
<comment type="caution">
    <text evidence="11">The sequence shown here is derived from an EMBL/GenBank/DDBJ whole genome shotgun (WGS) entry which is preliminary data.</text>
</comment>
<dbReference type="SUPFAM" id="SSF47005">
    <property type="entry name" value="Peripheral subunit-binding domain of 2-oxo acid dehydrogenase complex"/>
    <property type="match status" value="1"/>
</dbReference>
<keyword evidence="12" id="KW-1185">Reference proteome</keyword>
<feature type="compositionally biased region" description="Low complexity" evidence="8">
    <location>
        <begin position="90"/>
        <end position="107"/>
    </location>
</feature>
<evidence type="ECO:0000259" key="10">
    <source>
        <dbReference type="PROSITE" id="PS51826"/>
    </source>
</evidence>
<dbReference type="Pfam" id="PF00198">
    <property type="entry name" value="2-oxoacid_dh"/>
    <property type="match status" value="1"/>
</dbReference>
<name>A0ABT6VR70_9GAMM</name>
<organism evidence="11 12">
    <name type="scientific">Halomonas kalidii</name>
    <dbReference type="NCBI Taxonomy" id="3043293"/>
    <lineage>
        <taxon>Bacteria</taxon>
        <taxon>Pseudomonadati</taxon>
        <taxon>Pseudomonadota</taxon>
        <taxon>Gammaproteobacteria</taxon>
        <taxon>Oceanospirillales</taxon>
        <taxon>Halomonadaceae</taxon>
        <taxon>Halomonas</taxon>
    </lineage>
</organism>
<comment type="subunit">
    <text evidence="3">Forms a 24-polypeptide structural core with octahedral symmetry.</text>
</comment>
<keyword evidence="5 7" id="KW-0450">Lipoyl</keyword>
<dbReference type="Gene3D" id="4.10.320.10">
    <property type="entry name" value="E3-binding domain"/>
    <property type="match status" value="1"/>
</dbReference>
<evidence type="ECO:0000256" key="3">
    <source>
        <dbReference type="ARBA" id="ARBA00011484"/>
    </source>
</evidence>
<dbReference type="CDD" id="cd06849">
    <property type="entry name" value="lipoyl_domain"/>
    <property type="match status" value="1"/>
</dbReference>
<dbReference type="EMBL" id="JASCQO010000056">
    <property type="protein sequence ID" value="MDI5936493.1"/>
    <property type="molecule type" value="Genomic_DNA"/>
</dbReference>
<dbReference type="Pfam" id="PF02817">
    <property type="entry name" value="E3_binding"/>
    <property type="match status" value="1"/>
</dbReference>
<reference evidence="11 12" key="1">
    <citation type="submission" date="2023-04" db="EMBL/GenBank/DDBJ databases">
        <title>Halomonas strains isolated from rhizosphere soil.</title>
        <authorList>
            <person name="Xu L."/>
            <person name="Sun J.-Q."/>
        </authorList>
    </citation>
    <scope>NUCLEOTIDE SEQUENCE [LARGE SCALE GENOMIC DNA]</scope>
    <source>
        <strain evidence="11 12">LN1S58</strain>
    </source>
</reference>
<dbReference type="InterPro" id="IPR003016">
    <property type="entry name" value="2-oxoA_DH_lipoyl-BS"/>
</dbReference>
<dbReference type="GO" id="GO:0016746">
    <property type="term" value="F:acyltransferase activity"/>
    <property type="evidence" value="ECO:0007669"/>
    <property type="project" value="UniProtKB-KW"/>
</dbReference>
<feature type="region of interest" description="Disordered" evidence="8">
    <location>
        <begin position="85"/>
        <end position="142"/>
    </location>
</feature>
<dbReference type="InterPro" id="IPR000089">
    <property type="entry name" value="Biotin_lipoyl"/>
</dbReference>
<evidence type="ECO:0000256" key="7">
    <source>
        <dbReference type="RuleBase" id="RU003423"/>
    </source>
</evidence>
<evidence type="ECO:0000313" key="12">
    <source>
        <dbReference type="Proteomes" id="UP001244242"/>
    </source>
</evidence>
<dbReference type="PANTHER" id="PTHR43178:SF5">
    <property type="entry name" value="LIPOAMIDE ACYLTRANSFERASE COMPONENT OF BRANCHED-CHAIN ALPHA-KETO ACID DEHYDROGENASE COMPLEX, MITOCHONDRIAL"/>
    <property type="match status" value="1"/>
</dbReference>
<feature type="compositionally biased region" description="Pro residues" evidence="8">
    <location>
        <begin position="108"/>
        <end position="124"/>
    </location>
</feature>
<dbReference type="PROSITE" id="PS50968">
    <property type="entry name" value="BIOTINYL_LIPOYL"/>
    <property type="match status" value="1"/>
</dbReference>
<evidence type="ECO:0000256" key="2">
    <source>
        <dbReference type="ARBA" id="ARBA00007317"/>
    </source>
</evidence>
<evidence type="ECO:0000256" key="6">
    <source>
        <dbReference type="ARBA" id="ARBA00023315"/>
    </source>
</evidence>
<dbReference type="RefSeq" id="WP_282723914.1">
    <property type="nucleotide sequence ID" value="NZ_JASCQO010000056.1"/>
</dbReference>
<dbReference type="InterPro" id="IPR004167">
    <property type="entry name" value="PSBD"/>
</dbReference>
<sequence>MSDFLMPSLGADMEAGTLVEWRVAPGDRVEKGQVIAVVETAKGAIDVEVFESGVVEECYVEPDTKVPVGTPLARIGSGERVIVERPGPVPETAAETQPAAETAIPEPAAVPPPFPEPPPAPGPAPVSTSVPEGGRVMASPAARRRARELGLELGRRGGSGPGGAIVLRDLERAADGEPWPERRRGGGFDRDEMRQAIAATMSRAKREIPHYYLATTLDLHAAERWLAEYNRDRPPEARLLMAALFMKATARALSRYPDLNGHYDEQGFHPAERVDLGMAIHLRGGGLIAPALRDAAALALPALMTRLQDLVQRARSGGLRASELGSATATVTALGERGVDTVYGVIHPPQVAMIGFGSVRRRPLAVEEMLAIRPAVDLSLAADHRVCDGHLGALFLNEIDVQLQHPEAL</sequence>
<proteinExistence type="inferred from homology"/>
<dbReference type="EC" id="2.3.1.-" evidence="7"/>